<accession>A0A386H276</accession>
<dbReference type="PIRSF" id="PIRSF000349">
    <property type="entry name" value="SODismutase"/>
    <property type="match status" value="1"/>
</dbReference>
<dbReference type="Gene3D" id="3.55.40.20">
    <property type="entry name" value="Iron/manganese superoxide dismutase, C-terminal domain"/>
    <property type="match status" value="1"/>
</dbReference>
<evidence type="ECO:0000259" key="6">
    <source>
        <dbReference type="Pfam" id="PF02777"/>
    </source>
</evidence>
<sequence>MYNLKPETFDFKSVNGISNKQLDEHYKLYVGYVNTLNKIWNMAYIPENYTDSNPTYSNMRSLKLGETYFLNGVKLHQLYFQNMTGGNNTPFGPVLKAIIDQFSSYDRFISYLTNVGLSMRGWSVLSIDSIDNKLHIIGSDLHDKGSVWLSYPLLVMDLYEHAYFMDFGTDKKKYIDTFIKNINWRVVNNRLTSFTSFKRINWINANRKQYNQCPLMFTRF</sequence>
<dbReference type="InterPro" id="IPR019832">
    <property type="entry name" value="Mn/Fe_SOD_C"/>
</dbReference>
<dbReference type="SUPFAM" id="SSF54719">
    <property type="entry name" value="Fe,Mn superoxide dismutase (SOD), C-terminal domain"/>
    <property type="match status" value="1"/>
</dbReference>
<dbReference type="InterPro" id="IPR036324">
    <property type="entry name" value="Mn/Fe_SOD_N_sf"/>
</dbReference>
<evidence type="ECO:0000313" key="7">
    <source>
        <dbReference type="EMBL" id="AYD39653.1"/>
    </source>
</evidence>
<dbReference type="OrthoDB" id="9803125at2"/>
<keyword evidence="8" id="KW-1185">Reference proteome</keyword>
<dbReference type="PANTHER" id="PTHR11404">
    <property type="entry name" value="SUPEROXIDE DISMUTASE 2"/>
    <property type="match status" value="1"/>
</dbReference>
<keyword evidence="3 5" id="KW-0479">Metal-binding</keyword>
<keyword evidence="4" id="KW-0560">Oxidoreductase</keyword>
<evidence type="ECO:0000256" key="4">
    <source>
        <dbReference type="ARBA" id="ARBA00023002"/>
    </source>
</evidence>
<evidence type="ECO:0000256" key="2">
    <source>
        <dbReference type="ARBA" id="ARBA00012682"/>
    </source>
</evidence>
<feature type="binding site" evidence="5">
    <location>
        <position position="157"/>
    </location>
    <ligand>
        <name>Mn(2+)</name>
        <dbReference type="ChEBI" id="CHEBI:29035"/>
    </ligand>
</feature>
<feature type="binding site" evidence="5">
    <location>
        <position position="161"/>
    </location>
    <ligand>
        <name>Mn(2+)</name>
        <dbReference type="ChEBI" id="CHEBI:29035"/>
    </ligand>
</feature>
<organism evidence="7 8">
    <name type="scientific">Clostridium fermenticellae</name>
    <dbReference type="NCBI Taxonomy" id="2068654"/>
    <lineage>
        <taxon>Bacteria</taxon>
        <taxon>Bacillati</taxon>
        <taxon>Bacillota</taxon>
        <taxon>Clostridia</taxon>
        <taxon>Eubacteriales</taxon>
        <taxon>Clostridiaceae</taxon>
        <taxon>Clostridium</taxon>
    </lineage>
</organism>
<dbReference type="KEGG" id="cfer:D4Z93_03600"/>
<dbReference type="RefSeq" id="WP_119970454.1">
    <property type="nucleotide sequence ID" value="NZ_CP032416.1"/>
</dbReference>
<dbReference type="GO" id="GO:0004784">
    <property type="term" value="F:superoxide dismutase activity"/>
    <property type="evidence" value="ECO:0007669"/>
    <property type="project" value="UniProtKB-EC"/>
</dbReference>
<comment type="similarity">
    <text evidence="1">Belongs to the iron/manganese superoxide dismutase family.</text>
</comment>
<name>A0A386H276_9CLOT</name>
<dbReference type="PANTHER" id="PTHR11404:SF6">
    <property type="entry name" value="SUPEROXIDE DISMUTASE [MN], MITOCHONDRIAL"/>
    <property type="match status" value="1"/>
</dbReference>
<dbReference type="EMBL" id="CP032416">
    <property type="protein sequence ID" value="AYD39653.1"/>
    <property type="molecule type" value="Genomic_DNA"/>
</dbReference>
<dbReference type="Proteomes" id="UP000266301">
    <property type="component" value="Chromosome"/>
</dbReference>
<dbReference type="SUPFAM" id="SSF46609">
    <property type="entry name" value="Fe,Mn superoxide dismutase (SOD), N-terminal domain"/>
    <property type="match status" value="1"/>
</dbReference>
<evidence type="ECO:0000313" key="8">
    <source>
        <dbReference type="Proteomes" id="UP000266301"/>
    </source>
</evidence>
<feature type="binding site" evidence="5">
    <location>
        <position position="76"/>
    </location>
    <ligand>
        <name>Mn(2+)</name>
        <dbReference type="ChEBI" id="CHEBI:29035"/>
    </ligand>
</feature>
<feature type="domain" description="Manganese/iron superoxide dismutase C-terminal" evidence="6">
    <location>
        <begin position="92"/>
        <end position="190"/>
    </location>
</feature>
<evidence type="ECO:0000256" key="5">
    <source>
        <dbReference type="PIRSR" id="PIRSR000349-1"/>
    </source>
</evidence>
<gene>
    <name evidence="7" type="ORF">D4Z93_03600</name>
</gene>
<evidence type="ECO:0000256" key="3">
    <source>
        <dbReference type="ARBA" id="ARBA00022723"/>
    </source>
</evidence>
<evidence type="ECO:0000256" key="1">
    <source>
        <dbReference type="ARBA" id="ARBA00008714"/>
    </source>
</evidence>
<dbReference type="InterPro" id="IPR050265">
    <property type="entry name" value="Fe/Mn_Superoxide_Dismutase"/>
</dbReference>
<dbReference type="InterPro" id="IPR001189">
    <property type="entry name" value="Mn/Fe_SOD"/>
</dbReference>
<dbReference type="GO" id="GO:0046872">
    <property type="term" value="F:metal ion binding"/>
    <property type="evidence" value="ECO:0007669"/>
    <property type="project" value="UniProtKB-KW"/>
</dbReference>
<dbReference type="InterPro" id="IPR036314">
    <property type="entry name" value="SOD_C_sf"/>
</dbReference>
<dbReference type="EC" id="1.15.1.1" evidence="2"/>
<dbReference type="AlphaFoldDB" id="A0A386H276"/>
<protein>
    <recommendedName>
        <fullName evidence="2">superoxide dismutase</fullName>
        <ecNumber evidence="2">1.15.1.1</ecNumber>
    </recommendedName>
</protein>
<proteinExistence type="inferred from homology"/>
<dbReference type="Pfam" id="PF02777">
    <property type="entry name" value="Sod_Fe_C"/>
    <property type="match status" value="1"/>
</dbReference>
<feature type="binding site" evidence="5">
    <location>
        <position position="25"/>
    </location>
    <ligand>
        <name>Mn(2+)</name>
        <dbReference type="ChEBI" id="CHEBI:29035"/>
    </ligand>
</feature>
<reference evidence="7 8" key="1">
    <citation type="journal article" date="2019" name="Int. J. Syst. Evol. Microbiol.">
        <title>Clostridium fermenticellae sp. nov., isolated from the mud in a fermentation cellar for the production of the Chinese liquor, baijiu.</title>
        <authorList>
            <person name="Xu P.X."/>
            <person name="Chai L.J."/>
            <person name="Qiu T."/>
            <person name="Zhang X.J."/>
            <person name="Lu Z.M."/>
            <person name="Xiao C."/>
            <person name="Wang S.T."/>
            <person name="Shen C.H."/>
            <person name="Shi J.S."/>
            <person name="Xu Z.H."/>
        </authorList>
    </citation>
    <scope>NUCLEOTIDE SEQUENCE [LARGE SCALE GENOMIC DNA]</scope>
    <source>
        <strain evidence="7 8">JN500901</strain>
    </source>
</reference>